<protein>
    <submittedName>
        <fullName evidence="1">Uncharacterized protein</fullName>
    </submittedName>
</protein>
<evidence type="ECO:0000313" key="2">
    <source>
        <dbReference type="Proteomes" id="UP001610335"/>
    </source>
</evidence>
<keyword evidence="2" id="KW-1185">Reference proteome</keyword>
<organism evidence="1 2">
    <name type="scientific">Aspergillus cavernicola</name>
    <dbReference type="NCBI Taxonomy" id="176166"/>
    <lineage>
        <taxon>Eukaryota</taxon>
        <taxon>Fungi</taxon>
        <taxon>Dikarya</taxon>
        <taxon>Ascomycota</taxon>
        <taxon>Pezizomycotina</taxon>
        <taxon>Eurotiomycetes</taxon>
        <taxon>Eurotiomycetidae</taxon>
        <taxon>Eurotiales</taxon>
        <taxon>Aspergillaceae</taxon>
        <taxon>Aspergillus</taxon>
        <taxon>Aspergillus subgen. Nidulantes</taxon>
    </lineage>
</organism>
<gene>
    <name evidence="1" type="ORF">BDW59DRAFT_137734</name>
</gene>
<sequence length="62" mass="6705">MSSPACTLNNYIPPTELDNAEIRSAMNPSAHGYHHGLIYSNRMLNPAAATPVFKFSICHGCA</sequence>
<comment type="caution">
    <text evidence="1">The sequence shown here is derived from an EMBL/GenBank/DDBJ whole genome shotgun (WGS) entry which is preliminary data.</text>
</comment>
<evidence type="ECO:0000313" key="1">
    <source>
        <dbReference type="EMBL" id="KAL2834345.1"/>
    </source>
</evidence>
<proteinExistence type="predicted"/>
<accession>A0ABR4J2Y0</accession>
<dbReference type="Proteomes" id="UP001610335">
    <property type="component" value="Unassembled WGS sequence"/>
</dbReference>
<reference evidence="1 2" key="1">
    <citation type="submission" date="2024-07" db="EMBL/GenBank/DDBJ databases">
        <title>Section-level genome sequencing and comparative genomics of Aspergillus sections Usti and Cavernicolus.</title>
        <authorList>
            <consortium name="Lawrence Berkeley National Laboratory"/>
            <person name="Nybo J.L."/>
            <person name="Vesth T.C."/>
            <person name="Theobald S."/>
            <person name="Frisvad J.C."/>
            <person name="Larsen T.O."/>
            <person name="Kjaerboelling I."/>
            <person name="Rothschild-Mancinelli K."/>
            <person name="Lyhne E.K."/>
            <person name="Kogle M.E."/>
            <person name="Barry K."/>
            <person name="Clum A."/>
            <person name="Na H."/>
            <person name="Ledsgaard L."/>
            <person name="Lin J."/>
            <person name="Lipzen A."/>
            <person name="Kuo A."/>
            <person name="Riley R."/>
            <person name="Mondo S."/>
            <person name="LaButti K."/>
            <person name="Haridas S."/>
            <person name="Pangalinan J."/>
            <person name="Salamov A.A."/>
            <person name="Simmons B.A."/>
            <person name="Magnuson J.K."/>
            <person name="Chen J."/>
            <person name="Drula E."/>
            <person name="Henrissat B."/>
            <person name="Wiebenga A."/>
            <person name="Lubbers R.J."/>
            <person name="Gomes A.C."/>
            <person name="Makela M.R."/>
            <person name="Stajich J."/>
            <person name="Grigoriev I.V."/>
            <person name="Mortensen U.H."/>
            <person name="De vries R.P."/>
            <person name="Baker S.E."/>
            <person name="Andersen M.R."/>
        </authorList>
    </citation>
    <scope>NUCLEOTIDE SEQUENCE [LARGE SCALE GENOMIC DNA]</scope>
    <source>
        <strain evidence="1 2">CBS 600.67</strain>
    </source>
</reference>
<name>A0ABR4J2Y0_9EURO</name>
<dbReference type="EMBL" id="JBFXLS010000002">
    <property type="protein sequence ID" value="KAL2834345.1"/>
    <property type="molecule type" value="Genomic_DNA"/>
</dbReference>